<feature type="compositionally biased region" description="Basic and acidic residues" evidence="7">
    <location>
        <begin position="93"/>
        <end position="117"/>
    </location>
</feature>
<dbReference type="GO" id="GO:0008380">
    <property type="term" value="P:RNA splicing"/>
    <property type="evidence" value="ECO:0007669"/>
    <property type="project" value="UniProtKB-KW"/>
</dbReference>
<name>A0A7S0ZZ91_NOCSC</name>
<dbReference type="InterPro" id="IPR012677">
    <property type="entry name" value="Nucleotide-bd_a/b_plait_sf"/>
</dbReference>
<evidence type="ECO:0000256" key="6">
    <source>
        <dbReference type="PROSITE-ProRule" id="PRU00176"/>
    </source>
</evidence>
<dbReference type="InterPro" id="IPR000504">
    <property type="entry name" value="RRM_dom"/>
</dbReference>
<evidence type="ECO:0000256" key="5">
    <source>
        <dbReference type="ARBA" id="ARBA00023242"/>
    </source>
</evidence>
<dbReference type="PROSITE" id="PS50102">
    <property type="entry name" value="RRM"/>
    <property type="match status" value="1"/>
</dbReference>
<dbReference type="Gene3D" id="3.30.70.330">
    <property type="match status" value="1"/>
</dbReference>
<feature type="compositionally biased region" description="Basic residues" evidence="7">
    <location>
        <begin position="118"/>
        <end position="129"/>
    </location>
</feature>
<feature type="domain" description="RRM" evidence="8">
    <location>
        <begin position="14"/>
        <end position="93"/>
    </location>
</feature>
<dbReference type="SMART" id="SM00360">
    <property type="entry name" value="RRM"/>
    <property type="match status" value="1"/>
</dbReference>
<evidence type="ECO:0000256" key="3">
    <source>
        <dbReference type="ARBA" id="ARBA00022884"/>
    </source>
</evidence>
<evidence type="ECO:0000259" key="8">
    <source>
        <dbReference type="PROSITE" id="PS50102"/>
    </source>
</evidence>
<feature type="region of interest" description="Disordered" evidence="7">
    <location>
        <begin position="81"/>
        <end position="150"/>
    </location>
</feature>
<gene>
    <name evidence="9" type="ORF">NSCI0253_LOCUS11890</name>
</gene>
<dbReference type="Pfam" id="PF00076">
    <property type="entry name" value="RRM_1"/>
    <property type="match status" value="1"/>
</dbReference>
<organism evidence="9">
    <name type="scientific">Noctiluca scintillans</name>
    <name type="common">Sea sparkle</name>
    <name type="synonym">Red tide dinoflagellate</name>
    <dbReference type="NCBI Taxonomy" id="2966"/>
    <lineage>
        <taxon>Eukaryota</taxon>
        <taxon>Sar</taxon>
        <taxon>Alveolata</taxon>
        <taxon>Dinophyceae</taxon>
        <taxon>Noctilucales</taxon>
        <taxon>Noctilucaceae</taxon>
        <taxon>Noctiluca</taxon>
    </lineage>
</organism>
<keyword evidence="5" id="KW-0539">Nucleus</keyword>
<evidence type="ECO:0000256" key="1">
    <source>
        <dbReference type="ARBA" id="ARBA00004123"/>
    </source>
</evidence>
<keyword evidence="3 6" id="KW-0694">RNA-binding</keyword>
<reference evidence="9" key="1">
    <citation type="submission" date="2021-01" db="EMBL/GenBank/DDBJ databases">
        <authorList>
            <person name="Corre E."/>
            <person name="Pelletier E."/>
            <person name="Niang G."/>
            <person name="Scheremetjew M."/>
            <person name="Finn R."/>
            <person name="Kale V."/>
            <person name="Holt S."/>
            <person name="Cochrane G."/>
            <person name="Meng A."/>
            <person name="Brown T."/>
            <person name="Cohen L."/>
        </authorList>
    </citation>
    <scope>NUCLEOTIDE SEQUENCE</scope>
</reference>
<feature type="compositionally biased region" description="Basic residues" evidence="7">
    <location>
        <begin position="140"/>
        <end position="150"/>
    </location>
</feature>
<accession>A0A7S0ZZ91</accession>
<dbReference type="EMBL" id="HBFQ01017103">
    <property type="protein sequence ID" value="CAD8837542.1"/>
    <property type="molecule type" value="Transcribed_RNA"/>
</dbReference>
<keyword evidence="4" id="KW-0508">mRNA splicing</keyword>
<dbReference type="SUPFAM" id="SSF54928">
    <property type="entry name" value="RNA-binding domain, RBD"/>
    <property type="match status" value="1"/>
</dbReference>
<dbReference type="InterPro" id="IPR035979">
    <property type="entry name" value="RBD_domain_sf"/>
</dbReference>
<dbReference type="GO" id="GO:0003723">
    <property type="term" value="F:RNA binding"/>
    <property type="evidence" value="ECO:0007669"/>
    <property type="project" value="UniProtKB-UniRule"/>
</dbReference>
<dbReference type="PANTHER" id="PTHR48028:SF4">
    <property type="entry name" value="SC35-LIKE SPLICING FACTOR"/>
    <property type="match status" value="1"/>
</dbReference>
<dbReference type="AlphaFoldDB" id="A0A7S0ZZ91"/>
<proteinExistence type="predicted"/>
<evidence type="ECO:0000256" key="7">
    <source>
        <dbReference type="SAM" id="MobiDB-lite"/>
    </source>
</evidence>
<keyword evidence="2" id="KW-0507">mRNA processing</keyword>
<evidence type="ECO:0000256" key="4">
    <source>
        <dbReference type="ARBA" id="ARBA00023187"/>
    </source>
</evidence>
<dbReference type="GO" id="GO:0005634">
    <property type="term" value="C:nucleus"/>
    <property type="evidence" value="ECO:0007669"/>
    <property type="project" value="UniProtKB-SubCell"/>
</dbReference>
<evidence type="ECO:0000313" key="9">
    <source>
        <dbReference type="EMBL" id="CAD8837542.1"/>
    </source>
</evidence>
<sequence>MSRGPPDITGMVSLKVDCSGTPPDKWHAEELRYMFEKYGDVGDVFIPREKYSERPRGFAFVRFFKERDAREAIKALNGQKFGGSMLTVSKANRSREEARAETAKESRMASRGRSDSRRTRRERTPRRRRPESSCSSSRSPPRRRRHRRRR</sequence>
<protein>
    <recommendedName>
        <fullName evidence="8">RRM domain-containing protein</fullName>
    </recommendedName>
</protein>
<dbReference type="InterPro" id="IPR051106">
    <property type="entry name" value="RNA-bind/splicing_reg"/>
</dbReference>
<evidence type="ECO:0000256" key="2">
    <source>
        <dbReference type="ARBA" id="ARBA00022664"/>
    </source>
</evidence>
<comment type="subcellular location">
    <subcellularLocation>
        <location evidence="1">Nucleus</location>
    </subcellularLocation>
</comment>
<dbReference type="GO" id="GO:0006397">
    <property type="term" value="P:mRNA processing"/>
    <property type="evidence" value="ECO:0007669"/>
    <property type="project" value="UniProtKB-KW"/>
</dbReference>
<dbReference type="PANTHER" id="PTHR48028">
    <property type="entry name" value="GLYCINE-RICH RNA-BINDING PROTEIN RZ1A"/>
    <property type="match status" value="1"/>
</dbReference>